<dbReference type="Proteomes" id="UP000027466">
    <property type="component" value="Unassembled WGS sequence"/>
</dbReference>
<accession>A0A069PEJ6</accession>
<dbReference type="AlphaFoldDB" id="A0A069PEJ6"/>
<protein>
    <submittedName>
        <fullName evidence="1">Uncharacterized protein</fullName>
    </submittedName>
</protein>
<comment type="caution">
    <text evidence="1">The sequence shown here is derived from an EMBL/GenBank/DDBJ whole genome shotgun (WGS) entry which is preliminary data.</text>
</comment>
<name>A0A069PEJ6_9BURK</name>
<dbReference type="EMBL" id="JFHC01000069">
    <property type="protein sequence ID" value="KDR39010.1"/>
    <property type="molecule type" value="Genomic_DNA"/>
</dbReference>
<evidence type="ECO:0000313" key="2">
    <source>
        <dbReference type="Proteomes" id="UP000027466"/>
    </source>
</evidence>
<reference evidence="1 2" key="1">
    <citation type="submission" date="2014-03" db="EMBL/GenBank/DDBJ databases">
        <title>Draft Genome Sequences of Four Burkholderia Strains.</title>
        <authorList>
            <person name="Liu X.Y."/>
            <person name="Li C.X."/>
            <person name="Xu J.H."/>
        </authorList>
    </citation>
    <scope>NUCLEOTIDE SEQUENCE [LARGE SCALE GENOMIC DNA]</scope>
    <source>
        <strain evidence="1 2">DSM 50014</strain>
    </source>
</reference>
<proteinExistence type="predicted"/>
<sequence>MHASAFDATFAFSFFLGLDQAAMGFSDYGKSCFLYYINAVRSVKQRSADVLENARLFLSAYPMVTTLAVMEWRGHAGDCRYRRTRLSFKPSFQFRNLHELFL</sequence>
<organism evidence="1 2">
    <name type="scientific">Caballeronia glathei</name>
    <dbReference type="NCBI Taxonomy" id="60547"/>
    <lineage>
        <taxon>Bacteria</taxon>
        <taxon>Pseudomonadati</taxon>
        <taxon>Pseudomonadota</taxon>
        <taxon>Betaproteobacteria</taxon>
        <taxon>Burkholderiales</taxon>
        <taxon>Burkholderiaceae</taxon>
        <taxon>Caballeronia</taxon>
    </lineage>
</organism>
<gene>
    <name evidence="1" type="ORF">BG61_35365</name>
</gene>
<keyword evidence="2" id="KW-1185">Reference proteome</keyword>
<evidence type="ECO:0000313" key="1">
    <source>
        <dbReference type="EMBL" id="KDR39010.1"/>
    </source>
</evidence>